<sequence length="206" mass="21939">MTEKTNPGIQLPPEERKDEPTGPIEGASAGAKHFKRAASIAAQTRDDVQGTLETPESGVVERSTPMPPQGTREVRRRPSTSFAAVRPSTTVSDSVVAQDIAGISENAQAAIEHAREAQGILDRGRRRADGEEVEPTLQFKIVKPEEADAALAGTAKPVPSQKRPSGAYSFVGNVPSAEDEEKDRDTGKSAFQKVIDILKGGKDGDK</sequence>
<dbReference type="Proteomes" id="UP000177614">
    <property type="component" value="Unassembled WGS sequence"/>
</dbReference>
<feature type="region of interest" description="Disordered" evidence="1">
    <location>
        <begin position="152"/>
        <end position="189"/>
    </location>
</feature>
<evidence type="ECO:0000313" key="3">
    <source>
        <dbReference type="Proteomes" id="UP000177614"/>
    </source>
</evidence>
<gene>
    <name evidence="2" type="ORF">A2V81_00465</name>
</gene>
<evidence type="ECO:0000313" key="2">
    <source>
        <dbReference type="EMBL" id="OGC82202.1"/>
    </source>
</evidence>
<comment type="caution">
    <text evidence="2">The sequence shown here is derived from an EMBL/GenBank/DDBJ whole genome shotgun (WGS) entry which is preliminary data.</text>
</comment>
<protein>
    <submittedName>
        <fullName evidence="2">Uncharacterized protein</fullName>
    </submittedName>
</protein>
<accession>A0A1F4XKG3</accession>
<organism evidence="2 3">
    <name type="scientific">Candidatus Abawacabacteria bacterium RBG_16_42_10</name>
    <dbReference type="NCBI Taxonomy" id="1817814"/>
    <lineage>
        <taxon>Bacteria</taxon>
        <taxon>Candidatus Abawacaibacteriota</taxon>
    </lineage>
</organism>
<evidence type="ECO:0000256" key="1">
    <source>
        <dbReference type="SAM" id="MobiDB-lite"/>
    </source>
</evidence>
<feature type="region of interest" description="Disordered" evidence="1">
    <location>
        <begin position="1"/>
        <end position="92"/>
    </location>
</feature>
<name>A0A1F4XKG3_9BACT</name>
<proteinExistence type="predicted"/>
<feature type="compositionally biased region" description="Polar residues" evidence="1">
    <location>
        <begin position="79"/>
        <end position="92"/>
    </location>
</feature>
<dbReference type="EMBL" id="MEWR01000009">
    <property type="protein sequence ID" value="OGC82202.1"/>
    <property type="molecule type" value="Genomic_DNA"/>
</dbReference>
<dbReference type="STRING" id="1817814.A2V81_00465"/>
<reference evidence="2 3" key="1">
    <citation type="journal article" date="2016" name="Nat. Commun.">
        <title>Thousands of microbial genomes shed light on interconnected biogeochemical processes in an aquifer system.</title>
        <authorList>
            <person name="Anantharaman K."/>
            <person name="Brown C.T."/>
            <person name="Hug L.A."/>
            <person name="Sharon I."/>
            <person name="Castelle C.J."/>
            <person name="Probst A.J."/>
            <person name="Thomas B.C."/>
            <person name="Singh A."/>
            <person name="Wilkins M.J."/>
            <person name="Karaoz U."/>
            <person name="Brodie E.L."/>
            <person name="Williams K.H."/>
            <person name="Hubbard S.S."/>
            <person name="Banfield J.F."/>
        </authorList>
    </citation>
    <scope>NUCLEOTIDE SEQUENCE [LARGE SCALE GENOMIC DNA]</scope>
</reference>
<dbReference type="AlphaFoldDB" id="A0A1F4XKG3"/>